<feature type="domain" description="DDE-1" evidence="1">
    <location>
        <begin position="68"/>
        <end position="191"/>
    </location>
</feature>
<name>A0ABY7DVR4_MYAAR</name>
<keyword evidence="3" id="KW-1185">Reference proteome</keyword>
<dbReference type="EMBL" id="CP111015">
    <property type="protein sequence ID" value="WAR01560.1"/>
    <property type="molecule type" value="Genomic_DNA"/>
</dbReference>
<evidence type="ECO:0000259" key="1">
    <source>
        <dbReference type="Pfam" id="PF03184"/>
    </source>
</evidence>
<proteinExistence type="predicted"/>
<accession>A0ABY7DVR4</accession>
<evidence type="ECO:0000313" key="2">
    <source>
        <dbReference type="EMBL" id="WAR01560.1"/>
    </source>
</evidence>
<evidence type="ECO:0000313" key="3">
    <source>
        <dbReference type="Proteomes" id="UP001164746"/>
    </source>
</evidence>
<dbReference type="Proteomes" id="UP001164746">
    <property type="component" value="Chromosome 4"/>
</dbReference>
<reference evidence="2" key="1">
    <citation type="submission" date="2022-11" db="EMBL/GenBank/DDBJ databases">
        <title>Centuries of genome instability and evolution in soft-shell clam transmissible cancer (bioRxiv).</title>
        <authorList>
            <person name="Hart S.F.M."/>
            <person name="Yonemitsu M.A."/>
            <person name="Giersch R.M."/>
            <person name="Beal B.F."/>
            <person name="Arriagada G."/>
            <person name="Davis B.W."/>
            <person name="Ostrander E.A."/>
            <person name="Goff S.P."/>
            <person name="Metzger M.J."/>
        </authorList>
    </citation>
    <scope>NUCLEOTIDE SEQUENCE</scope>
    <source>
        <strain evidence="2">MELC-2E11</strain>
        <tissue evidence="2">Siphon/mantle</tissue>
    </source>
</reference>
<sequence>MYYTVEGFQKEGPRVRLEANRCLNRGMTTMGIHNCDEAALYLHKSSQKSVVPVQKHPHSVSAATSEHISVNCCVNAAGCAIHPMVIFSGSMPLWALSQERPHTCAIFLFRIGLHEWFKKCFACRPRTTTSPSTRRSVITNKHPLILCAIKNDIIILLGLPPKITHLHQPLDVAVYRMMKLEASKVMSQKSVGGVFKIIYEKSFTMKTIVEGFHKCGVYPLNSNAIDNIIFLRSCEDISAENIDLTKNMD</sequence>
<protein>
    <recommendedName>
        <fullName evidence="1">DDE-1 domain-containing protein</fullName>
    </recommendedName>
</protein>
<dbReference type="InterPro" id="IPR004875">
    <property type="entry name" value="DDE_SF_endonuclease_dom"/>
</dbReference>
<organism evidence="2 3">
    <name type="scientific">Mya arenaria</name>
    <name type="common">Soft-shell clam</name>
    <dbReference type="NCBI Taxonomy" id="6604"/>
    <lineage>
        <taxon>Eukaryota</taxon>
        <taxon>Metazoa</taxon>
        <taxon>Spiralia</taxon>
        <taxon>Lophotrochozoa</taxon>
        <taxon>Mollusca</taxon>
        <taxon>Bivalvia</taxon>
        <taxon>Autobranchia</taxon>
        <taxon>Heteroconchia</taxon>
        <taxon>Euheterodonta</taxon>
        <taxon>Imparidentia</taxon>
        <taxon>Neoheterodontei</taxon>
        <taxon>Myida</taxon>
        <taxon>Myoidea</taxon>
        <taxon>Myidae</taxon>
        <taxon>Mya</taxon>
    </lineage>
</organism>
<gene>
    <name evidence="2" type="ORF">MAR_008118</name>
</gene>
<dbReference type="Pfam" id="PF03184">
    <property type="entry name" value="DDE_1"/>
    <property type="match status" value="1"/>
</dbReference>